<dbReference type="EMBL" id="JXTB01000871">
    <property type="protein sequence ID" value="PON32080.1"/>
    <property type="molecule type" value="Genomic_DNA"/>
</dbReference>
<keyword evidence="1" id="KW-1133">Transmembrane helix</keyword>
<keyword evidence="1" id="KW-0812">Transmembrane</keyword>
<name>A0A2P5A6D0_PARAD</name>
<proteinExistence type="predicted"/>
<protein>
    <submittedName>
        <fullName evidence="2">Uncharacterized protein</fullName>
    </submittedName>
</protein>
<gene>
    <name evidence="2" type="ORF">PanWU01x14_364330</name>
</gene>
<organism evidence="2 3">
    <name type="scientific">Parasponia andersonii</name>
    <name type="common">Sponia andersonii</name>
    <dbReference type="NCBI Taxonomy" id="3476"/>
    <lineage>
        <taxon>Eukaryota</taxon>
        <taxon>Viridiplantae</taxon>
        <taxon>Streptophyta</taxon>
        <taxon>Embryophyta</taxon>
        <taxon>Tracheophyta</taxon>
        <taxon>Spermatophyta</taxon>
        <taxon>Magnoliopsida</taxon>
        <taxon>eudicotyledons</taxon>
        <taxon>Gunneridae</taxon>
        <taxon>Pentapetalae</taxon>
        <taxon>rosids</taxon>
        <taxon>fabids</taxon>
        <taxon>Rosales</taxon>
        <taxon>Cannabaceae</taxon>
        <taxon>Parasponia</taxon>
    </lineage>
</organism>
<reference evidence="3" key="1">
    <citation type="submission" date="2016-06" db="EMBL/GenBank/DDBJ databases">
        <title>Parallel loss of symbiosis genes in relatives of nitrogen-fixing non-legume Parasponia.</title>
        <authorList>
            <person name="Van Velzen R."/>
            <person name="Holmer R."/>
            <person name="Bu F."/>
            <person name="Rutten L."/>
            <person name="Van Zeijl A."/>
            <person name="Liu W."/>
            <person name="Santuari L."/>
            <person name="Cao Q."/>
            <person name="Sharma T."/>
            <person name="Shen D."/>
            <person name="Roswanjaya Y."/>
            <person name="Wardhani T."/>
            <person name="Kalhor M.S."/>
            <person name="Jansen J."/>
            <person name="Van den Hoogen J."/>
            <person name="Gungor B."/>
            <person name="Hartog M."/>
            <person name="Hontelez J."/>
            <person name="Verver J."/>
            <person name="Yang W.-C."/>
            <person name="Schijlen E."/>
            <person name="Repin R."/>
            <person name="Schilthuizen M."/>
            <person name="Schranz E."/>
            <person name="Heidstra R."/>
            <person name="Miyata K."/>
            <person name="Fedorova E."/>
            <person name="Kohlen W."/>
            <person name="Bisseling T."/>
            <person name="Smit S."/>
            <person name="Geurts R."/>
        </authorList>
    </citation>
    <scope>NUCLEOTIDE SEQUENCE [LARGE SCALE GENOMIC DNA]</scope>
    <source>
        <strain evidence="3">cv. WU1-14</strain>
    </source>
</reference>
<evidence type="ECO:0000313" key="3">
    <source>
        <dbReference type="Proteomes" id="UP000237105"/>
    </source>
</evidence>
<dbReference type="OrthoDB" id="10381788at2759"/>
<dbReference type="AlphaFoldDB" id="A0A2P5A6D0"/>
<feature type="non-terminal residue" evidence="2">
    <location>
        <position position="1"/>
    </location>
</feature>
<accession>A0A2P5A6D0</accession>
<evidence type="ECO:0000313" key="2">
    <source>
        <dbReference type="EMBL" id="PON32080.1"/>
    </source>
</evidence>
<dbReference type="Proteomes" id="UP000237105">
    <property type="component" value="Unassembled WGS sequence"/>
</dbReference>
<sequence length="113" mass="13249">RGDREERHLSSVVNFVRWVQGQQPIYVGPTRKEEWDPVFLLSQTRRHVVTWAQIVDRIMRAKAGQGYPFVPLLLFPSPVVPSNPRTTHWAPYSIRYVYVPYAYFFLLICILCG</sequence>
<keyword evidence="3" id="KW-1185">Reference proteome</keyword>
<evidence type="ECO:0000256" key="1">
    <source>
        <dbReference type="SAM" id="Phobius"/>
    </source>
</evidence>
<keyword evidence="1" id="KW-0472">Membrane</keyword>
<feature type="transmembrane region" description="Helical" evidence="1">
    <location>
        <begin position="93"/>
        <end position="112"/>
    </location>
</feature>
<comment type="caution">
    <text evidence="2">The sequence shown here is derived from an EMBL/GenBank/DDBJ whole genome shotgun (WGS) entry which is preliminary data.</text>
</comment>